<feature type="region of interest" description="Disordered" evidence="1">
    <location>
        <begin position="107"/>
        <end position="129"/>
    </location>
</feature>
<organism evidence="2 3">
    <name type="scientific">Gymnopus androsaceus JB14</name>
    <dbReference type="NCBI Taxonomy" id="1447944"/>
    <lineage>
        <taxon>Eukaryota</taxon>
        <taxon>Fungi</taxon>
        <taxon>Dikarya</taxon>
        <taxon>Basidiomycota</taxon>
        <taxon>Agaricomycotina</taxon>
        <taxon>Agaricomycetes</taxon>
        <taxon>Agaricomycetidae</taxon>
        <taxon>Agaricales</taxon>
        <taxon>Marasmiineae</taxon>
        <taxon>Omphalotaceae</taxon>
        <taxon>Gymnopus</taxon>
    </lineage>
</organism>
<gene>
    <name evidence="2" type="ORF">BT96DRAFT_1059202</name>
</gene>
<name>A0A6A4GA85_9AGAR</name>
<reference evidence="2" key="1">
    <citation type="journal article" date="2019" name="Environ. Microbiol.">
        <title>Fungal ecological strategies reflected in gene transcription - a case study of two litter decomposers.</title>
        <authorList>
            <person name="Barbi F."/>
            <person name="Kohler A."/>
            <person name="Barry K."/>
            <person name="Baskaran P."/>
            <person name="Daum C."/>
            <person name="Fauchery L."/>
            <person name="Ihrmark K."/>
            <person name="Kuo A."/>
            <person name="LaButti K."/>
            <person name="Lipzen A."/>
            <person name="Morin E."/>
            <person name="Grigoriev I.V."/>
            <person name="Henrissat B."/>
            <person name="Lindahl B."/>
            <person name="Martin F."/>
        </authorList>
    </citation>
    <scope>NUCLEOTIDE SEQUENCE</scope>
    <source>
        <strain evidence="2">JB14</strain>
    </source>
</reference>
<sequence length="232" mass="25719">MWTGRRPWSGQEVFPVLMKLYGGKQPPPIPAELLLSEDAMDFRNKCFFTPPLLLRYFLVSTLPAIAHQLFLLLPFLDSPGPPIVYTTPPSSLARLNLQFLPDDSISSSSTSSSSLRSGQKRSFHVGNLDSPSPWQKKFIDLPPGAPDFNLHLAQSMSTLSEFFPDHDIDKAIVTEAVGASLPSTFGERSGSLKPKKSIRMVTEQRARRSQRQSSRATKLWGSHLEELGGPKS</sequence>
<evidence type="ECO:0000313" key="2">
    <source>
        <dbReference type="EMBL" id="KAE9382367.1"/>
    </source>
</evidence>
<proteinExistence type="predicted"/>
<dbReference type="AlphaFoldDB" id="A0A6A4GA85"/>
<evidence type="ECO:0000256" key="1">
    <source>
        <dbReference type="SAM" id="MobiDB-lite"/>
    </source>
</evidence>
<feature type="compositionally biased region" description="Low complexity" evidence="1">
    <location>
        <begin position="107"/>
        <end position="117"/>
    </location>
</feature>
<keyword evidence="3" id="KW-1185">Reference proteome</keyword>
<feature type="compositionally biased region" description="Basic and acidic residues" evidence="1">
    <location>
        <begin position="223"/>
        <end position="232"/>
    </location>
</feature>
<dbReference type="OrthoDB" id="266718at2759"/>
<evidence type="ECO:0000313" key="3">
    <source>
        <dbReference type="Proteomes" id="UP000799118"/>
    </source>
</evidence>
<protein>
    <submittedName>
        <fullName evidence="2">Uncharacterized protein</fullName>
    </submittedName>
</protein>
<accession>A0A6A4GA85</accession>
<dbReference type="EMBL" id="ML771673">
    <property type="protein sequence ID" value="KAE9382367.1"/>
    <property type="molecule type" value="Genomic_DNA"/>
</dbReference>
<dbReference type="Proteomes" id="UP000799118">
    <property type="component" value="Unassembled WGS sequence"/>
</dbReference>
<feature type="region of interest" description="Disordered" evidence="1">
    <location>
        <begin position="184"/>
        <end position="232"/>
    </location>
</feature>